<feature type="transmembrane region" description="Helical" evidence="6">
    <location>
        <begin position="275"/>
        <end position="300"/>
    </location>
</feature>
<dbReference type="PANTHER" id="PTHR30250:SF11">
    <property type="entry name" value="O-ANTIGEN TRANSPORTER-RELATED"/>
    <property type="match status" value="1"/>
</dbReference>
<feature type="transmembrane region" description="Helical" evidence="6">
    <location>
        <begin position="154"/>
        <end position="173"/>
    </location>
</feature>
<comment type="subcellular location">
    <subcellularLocation>
        <location evidence="1">Cell membrane</location>
        <topology evidence="1">Multi-pass membrane protein</topology>
    </subcellularLocation>
</comment>
<feature type="transmembrane region" description="Helical" evidence="6">
    <location>
        <begin position="376"/>
        <end position="396"/>
    </location>
</feature>
<evidence type="ECO:0000256" key="4">
    <source>
        <dbReference type="ARBA" id="ARBA00022989"/>
    </source>
</evidence>
<evidence type="ECO:0000313" key="7">
    <source>
        <dbReference type="EMBL" id="GGD54115.1"/>
    </source>
</evidence>
<organism evidence="7 8">
    <name type="scientific">Lacimicrobium alkaliphilum</name>
    <dbReference type="NCBI Taxonomy" id="1526571"/>
    <lineage>
        <taxon>Bacteria</taxon>
        <taxon>Pseudomonadati</taxon>
        <taxon>Pseudomonadota</taxon>
        <taxon>Gammaproteobacteria</taxon>
        <taxon>Alteromonadales</taxon>
        <taxon>Alteromonadaceae</taxon>
        <taxon>Lacimicrobium</taxon>
    </lineage>
</organism>
<keyword evidence="3 6" id="KW-0812">Transmembrane</keyword>
<reference evidence="8" key="1">
    <citation type="journal article" date="2019" name="Int. J. Syst. Evol. Microbiol.">
        <title>The Global Catalogue of Microorganisms (GCM) 10K type strain sequencing project: providing services to taxonomists for standard genome sequencing and annotation.</title>
        <authorList>
            <consortium name="The Broad Institute Genomics Platform"/>
            <consortium name="The Broad Institute Genome Sequencing Center for Infectious Disease"/>
            <person name="Wu L."/>
            <person name="Ma J."/>
        </authorList>
    </citation>
    <scope>NUCLEOTIDE SEQUENCE [LARGE SCALE GENOMIC DNA]</scope>
    <source>
        <strain evidence="8">CGMCC 1.12923</strain>
    </source>
</reference>
<dbReference type="EMBL" id="BMGJ01000002">
    <property type="protein sequence ID" value="GGD54115.1"/>
    <property type="molecule type" value="Genomic_DNA"/>
</dbReference>
<dbReference type="Proteomes" id="UP000614272">
    <property type="component" value="Unassembled WGS sequence"/>
</dbReference>
<proteinExistence type="predicted"/>
<keyword evidence="5 6" id="KW-0472">Membrane</keyword>
<feature type="transmembrane region" description="Helical" evidence="6">
    <location>
        <begin position="77"/>
        <end position="106"/>
    </location>
</feature>
<dbReference type="RefSeq" id="WP_099033081.1">
    <property type="nucleotide sequence ID" value="NZ_BMGJ01000002.1"/>
</dbReference>
<feature type="transmembrane region" description="Helical" evidence="6">
    <location>
        <begin position="352"/>
        <end position="370"/>
    </location>
</feature>
<evidence type="ECO:0000256" key="1">
    <source>
        <dbReference type="ARBA" id="ARBA00004651"/>
    </source>
</evidence>
<feature type="transmembrane region" description="Helical" evidence="6">
    <location>
        <begin position="205"/>
        <end position="226"/>
    </location>
</feature>
<evidence type="ECO:0000256" key="5">
    <source>
        <dbReference type="ARBA" id="ARBA00023136"/>
    </source>
</evidence>
<gene>
    <name evidence="7" type="ORF">GCM10011357_07250</name>
</gene>
<feature type="transmembrane region" description="Helical" evidence="6">
    <location>
        <begin position="320"/>
        <end position="340"/>
    </location>
</feature>
<evidence type="ECO:0000313" key="8">
    <source>
        <dbReference type="Proteomes" id="UP000614272"/>
    </source>
</evidence>
<name>A0ABQ1R4X6_9ALTE</name>
<keyword evidence="2" id="KW-1003">Cell membrane</keyword>
<evidence type="ECO:0008006" key="9">
    <source>
        <dbReference type="Google" id="ProtNLM"/>
    </source>
</evidence>
<evidence type="ECO:0000256" key="6">
    <source>
        <dbReference type="SAM" id="Phobius"/>
    </source>
</evidence>
<evidence type="ECO:0000256" key="2">
    <source>
        <dbReference type="ARBA" id="ARBA00022475"/>
    </source>
</evidence>
<accession>A0ABQ1R4X6</accession>
<evidence type="ECO:0000256" key="3">
    <source>
        <dbReference type="ARBA" id="ARBA00022692"/>
    </source>
</evidence>
<sequence length="407" mass="45633">MTLSANISMAVSNWLLLVIIAKVFGDHQLGEVALSLSVLSPLFLLASFKLRTLLITDTQNEYQISQYFHARLLANSLLLLLTPLLCWTLLDGINATVVLLIALYKWCDSWFELTISVLHRKKAFTSAALWIFARALCTALALICAFWFEDVLLTLTLWVSVTAMFALLSTFNCRRQVSTGFNQTFSLALFQAQALRRSLFLFRKYRTLSMALMFSSLFIYLPNLFLQHLQGISEAGRFAAVSYFLVAGSMLITSISQTAQPYLSQLQAQQQFRTLWLAAFKLCLSGLAIGLLALLLVYWLGPWLLALIYHQGMTDMSAELNWIMAAAMVRYGYIFLGTTLNAFRLFRVQTRIALAGTLTVAVACLLLVPGSGTLGAAQAMFLATCVEMMLYLVYLLRRHSLAKEEVR</sequence>
<feature type="transmembrane region" description="Helical" evidence="6">
    <location>
        <begin position="238"/>
        <end position="255"/>
    </location>
</feature>
<comment type="caution">
    <text evidence="7">The sequence shown here is derived from an EMBL/GenBank/DDBJ whole genome shotgun (WGS) entry which is preliminary data.</text>
</comment>
<dbReference type="PANTHER" id="PTHR30250">
    <property type="entry name" value="PST FAMILY PREDICTED COLANIC ACID TRANSPORTER"/>
    <property type="match status" value="1"/>
</dbReference>
<keyword evidence="8" id="KW-1185">Reference proteome</keyword>
<dbReference type="InterPro" id="IPR050833">
    <property type="entry name" value="Poly_Biosynth_Transport"/>
</dbReference>
<keyword evidence="4 6" id="KW-1133">Transmembrane helix</keyword>
<protein>
    <recommendedName>
        <fullName evidence="9">Polysaccharide biosynthesis protein C-terminal domain-containing protein</fullName>
    </recommendedName>
</protein>
<feature type="transmembrane region" description="Helical" evidence="6">
    <location>
        <begin position="127"/>
        <end position="148"/>
    </location>
</feature>